<dbReference type="SUPFAM" id="SSF51735">
    <property type="entry name" value="NAD(P)-binding Rossmann-fold domains"/>
    <property type="match status" value="1"/>
</dbReference>
<keyword evidence="3" id="KW-1185">Reference proteome</keyword>
<feature type="region of interest" description="Disordered" evidence="1">
    <location>
        <begin position="75"/>
        <end position="101"/>
    </location>
</feature>
<dbReference type="Gene3D" id="3.40.50.720">
    <property type="entry name" value="NAD(P)-binding Rossmann-like Domain"/>
    <property type="match status" value="1"/>
</dbReference>
<dbReference type="EMBL" id="BMIS01000011">
    <property type="protein sequence ID" value="GGE74460.1"/>
    <property type="molecule type" value="Genomic_DNA"/>
</dbReference>
<reference evidence="2" key="2">
    <citation type="submission" date="2020-09" db="EMBL/GenBank/DDBJ databases">
        <authorList>
            <person name="Sun Q."/>
            <person name="Zhou Y."/>
        </authorList>
    </citation>
    <scope>NUCLEOTIDE SEQUENCE</scope>
    <source>
        <strain evidence="2">CGMCC 1.15388</strain>
    </source>
</reference>
<evidence type="ECO:0008006" key="4">
    <source>
        <dbReference type="Google" id="ProtNLM"/>
    </source>
</evidence>
<dbReference type="InterPro" id="IPR002347">
    <property type="entry name" value="SDR_fam"/>
</dbReference>
<feature type="compositionally biased region" description="Basic and acidic residues" evidence="1">
    <location>
        <begin position="81"/>
        <end position="92"/>
    </location>
</feature>
<evidence type="ECO:0000313" key="3">
    <source>
        <dbReference type="Proteomes" id="UP000633136"/>
    </source>
</evidence>
<protein>
    <recommendedName>
        <fullName evidence="4">SDR family oxidoreductase</fullName>
    </recommendedName>
</protein>
<gene>
    <name evidence="2" type="ORF">GCM10011401_22110</name>
</gene>
<comment type="caution">
    <text evidence="2">The sequence shown here is derived from an EMBL/GenBank/DDBJ whole genome shotgun (WGS) entry which is preliminary data.</text>
</comment>
<organism evidence="2 3">
    <name type="scientific">Nesterenkonia cremea</name>
    <dbReference type="NCBI Taxonomy" id="1882340"/>
    <lineage>
        <taxon>Bacteria</taxon>
        <taxon>Bacillati</taxon>
        <taxon>Actinomycetota</taxon>
        <taxon>Actinomycetes</taxon>
        <taxon>Micrococcales</taxon>
        <taxon>Micrococcaceae</taxon>
        <taxon>Nesterenkonia</taxon>
    </lineage>
</organism>
<feature type="compositionally biased region" description="Basic and acidic residues" evidence="1">
    <location>
        <begin position="170"/>
        <end position="190"/>
    </location>
</feature>
<name>A0A917ATF1_9MICC</name>
<dbReference type="Pfam" id="PF13561">
    <property type="entry name" value="adh_short_C2"/>
    <property type="match status" value="1"/>
</dbReference>
<sequence length="214" mass="24106">MARELAQFGITVNTYAPGIVRTPLMETLAEETAAAAGQPEEWGWEQFTTDIPLERLAEADDVAYVISFLAVSAPESPPDQWHLERQSRDRGSTHCLTPRSRSLPADHAMSVYRHLHIRGKDGDEQGRRGHCGRLAGLRDEQARSTEKLCHPGSVDQLALARQRRRHDRLEDLRTHTVDHPRDEEGTDEHLGTCGKRPHGRNYRIRATSPGECHV</sequence>
<evidence type="ECO:0000313" key="2">
    <source>
        <dbReference type="EMBL" id="GGE74460.1"/>
    </source>
</evidence>
<evidence type="ECO:0000256" key="1">
    <source>
        <dbReference type="SAM" id="MobiDB-lite"/>
    </source>
</evidence>
<feature type="region of interest" description="Disordered" evidence="1">
    <location>
        <begin position="170"/>
        <end position="214"/>
    </location>
</feature>
<dbReference type="AlphaFoldDB" id="A0A917ATF1"/>
<reference evidence="2" key="1">
    <citation type="journal article" date="2014" name="Int. J. Syst. Evol. Microbiol.">
        <title>Complete genome sequence of Corynebacterium casei LMG S-19264T (=DSM 44701T), isolated from a smear-ripened cheese.</title>
        <authorList>
            <consortium name="US DOE Joint Genome Institute (JGI-PGF)"/>
            <person name="Walter F."/>
            <person name="Albersmeier A."/>
            <person name="Kalinowski J."/>
            <person name="Ruckert C."/>
        </authorList>
    </citation>
    <scope>NUCLEOTIDE SEQUENCE</scope>
    <source>
        <strain evidence="2">CGMCC 1.15388</strain>
    </source>
</reference>
<accession>A0A917ATF1</accession>
<dbReference type="InterPro" id="IPR036291">
    <property type="entry name" value="NAD(P)-bd_dom_sf"/>
</dbReference>
<dbReference type="PRINTS" id="PR00081">
    <property type="entry name" value="GDHRDH"/>
</dbReference>
<proteinExistence type="predicted"/>
<dbReference type="Proteomes" id="UP000633136">
    <property type="component" value="Unassembled WGS sequence"/>
</dbReference>